<evidence type="ECO:0000256" key="1">
    <source>
        <dbReference type="ARBA" id="ARBA00004191"/>
    </source>
</evidence>
<evidence type="ECO:0000256" key="8">
    <source>
        <dbReference type="ARBA" id="ARBA00023157"/>
    </source>
</evidence>
<evidence type="ECO:0000256" key="16">
    <source>
        <dbReference type="ARBA" id="ARBA00068298"/>
    </source>
</evidence>
<evidence type="ECO:0000256" key="14">
    <source>
        <dbReference type="ARBA" id="ARBA00048766"/>
    </source>
</evidence>
<keyword evidence="7 19" id="KW-0378">Hydrolase</keyword>
<keyword evidence="6" id="KW-0677">Repeat</keyword>
<evidence type="ECO:0000256" key="11">
    <source>
        <dbReference type="ARBA" id="ARBA00023316"/>
    </source>
</evidence>
<evidence type="ECO:0000256" key="4">
    <source>
        <dbReference type="ARBA" id="ARBA00022525"/>
    </source>
</evidence>
<dbReference type="PROSITE" id="PS00502">
    <property type="entry name" value="POLYGALACTURONASE"/>
    <property type="match status" value="1"/>
</dbReference>
<reference evidence="21" key="1">
    <citation type="journal article" date="2018" name="DNA Res.">
        <title>Multiple hybrid de novo genome assembly of finger millet, an orphan allotetraploid crop.</title>
        <authorList>
            <person name="Hatakeyama M."/>
            <person name="Aluri S."/>
            <person name="Balachadran M.T."/>
            <person name="Sivarajan S.R."/>
            <person name="Patrignani A."/>
            <person name="Gruter S."/>
            <person name="Poveda L."/>
            <person name="Shimizu-Inatsugi R."/>
            <person name="Baeten J."/>
            <person name="Francoijs K.J."/>
            <person name="Nataraja K.N."/>
            <person name="Reddy Y.A.N."/>
            <person name="Phadnis S."/>
            <person name="Ravikumar R.L."/>
            <person name="Schlapbach R."/>
            <person name="Sreeman S.M."/>
            <person name="Shimizu K.K."/>
        </authorList>
    </citation>
    <scope>NUCLEOTIDE SEQUENCE</scope>
</reference>
<evidence type="ECO:0000256" key="7">
    <source>
        <dbReference type="ARBA" id="ARBA00022801"/>
    </source>
</evidence>
<keyword evidence="22" id="KW-1185">Reference proteome</keyword>
<sequence>MYASSIVYFQGFRKIVPDRWEFANDCFRRGEKRLLCDIHRRKVTQPATGAVTVVAAPAANSIPMALPVVSPVCSGEEQVLSSSSSPEPPAATLTHQPSGSGSAASGDVGEENERLRRENARLARELAQMKKLCNNILLLMSKYAATQQLDAAKASAAGNCSGESVDAAPPPPPPSILELMPSCRGAPAAAAELEADEEDKMSARLFGVSIGRKRMRGGSAGGDSDSGEEPVRHAVEVKPEPMDAQPPETEHHQPVTEQQAWPIYRPTPVRAGNGSDRSGSDHDGSNSRHVATSTSSLLLCFFVALYAGGHAEGKSQASTAGDVYDVTEYGAKTTNRDNKDAFLAAWRAACGGGGNATLLFPNGTFAVGAVEFAGPCRNVGAVVVVIDGVLQPGGCRLSDDAWITFSGVNNLVVTGAGTLDGQGDQSDKWKSKPTTLLLEDVTNSSVRDLRFINSRGFHVNLRHCTHVAATGLHIRAAAESRNTDGIHVGLSAHVRILDSTIGTGDDCVSVGPGSTDVVVDGVVCGPGHGISVGSLGKESEEEADVRGLVVHNCTVAGTTNGVRIKTWPGSPPSRASNITFEDITMAAVANPIIIDQQYCPQGRCAGAGKPSLVQISDVTFSQIQGTSSSRIAVQLLCSEERPCLDVRLVNISLTCGDSPCATEIVHVQAAPPSPAPGPAAPARLVEEQQADQASEILEQLRQ</sequence>
<keyword evidence="5" id="KW-0732">Signal</keyword>
<dbReference type="InterPro" id="IPR006626">
    <property type="entry name" value="PbH1"/>
</dbReference>
<evidence type="ECO:0000256" key="2">
    <source>
        <dbReference type="ARBA" id="ARBA00008834"/>
    </source>
</evidence>
<dbReference type="Gene3D" id="2.160.20.10">
    <property type="entry name" value="Single-stranded right-handed beta-helix, Pectin lyase-like"/>
    <property type="match status" value="1"/>
</dbReference>
<keyword evidence="9" id="KW-0325">Glycoprotein</keyword>
<dbReference type="AlphaFoldDB" id="A0AAV5D0B8"/>
<feature type="region of interest" description="Disordered" evidence="20">
    <location>
        <begin position="78"/>
        <end position="115"/>
    </location>
</feature>
<evidence type="ECO:0000313" key="21">
    <source>
        <dbReference type="EMBL" id="GJN04187.1"/>
    </source>
</evidence>
<dbReference type="PANTHER" id="PTHR31375">
    <property type="match status" value="1"/>
</dbReference>
<accession>A0AAV5D0B8</accession>
<evidence type="ECO:0000256" key="12">
    <source>
        <dbReference type="ARBA" id="ARBA00038933"/>
    </source>
</evidence>
<keyword evidence="4" id="KW-0964">Secreted</keyword>
<evidence type="ECO:0000256" key="5">
    <source>
        <dbReference type="ARBA" id="ARBA00022729"/>
    </source>
</evidence>
<reference evidence="21" key="2">
    <citation type="submission" date="2021-12" db="EMBL/GenBank/DDBJ databases">
        <title>Resequencing data analysis of finger millet.</title>
        <authorList>
            <person name="Hatakeyama M."/>
            <person name="Aluri S."/>
            <person name="Balachadran M.T."/>
            <person name="Sivarajan S.R."/>
            <person name="Poveda L."/>
            <person name="Shimizu-Inatsugi R."/>
            <person name="Schlapbach R."/>
            <person name="Sreeman S.M."/>
            <person name="Shimizu K.K."/>
        </authorList>
    </citation>
    <scope>NUCLEOTIDE SEQUENCE</scope>
</reference>
<evidence type="ECO:0000256" key="15">
    <source>
        <dbReference type="ARBA" id="ARBA00057651"/>
    </source>
</evidence>
<dbReference type="FunFam" id="2.160.20.10:FF:000004">
    <property type="entry name" value="Pectin lyase-like superfamily protein"/>
    <property type="match status" value="1"/>
</dbReference>
<comment type="similarity">
    <text evidence="2 19">Belongs to the glycosyl hydrolase 28 family.</text>
</comment>
<evidence type="ECO:0000256" key="9">
    <source>
        <dbReference type="ARBA" id="ARBA00023180"/>
    </source>
</evidence>
<dbReference type="EMBL" id="BQKI01000010">
    <property type="protein sequence ID" value="GJN04187.1"/>
    <property type="molecule type" value="Genomic_DNA"/>
</dbReference>
<proteinExistence type="inferred from homology"/>
<keyword evidence="8" id="KW-1015">Disulfide bond</keyword>
<evidence type="ECO:0000256" key="3">
    <source>
        <dbReference type="ARBA" id="ARBA00022512"/>
    </source>
</evidence>
<evidence type="ECO:0000256" key="13">
    <source>
        <dbReference type="ARBA" id="ARBA00043142"/>
    </source>
</evidence>
<keyword evidence="3" id="KW-0134">Cell wall</keyword>
<dbReference type="GO" id="GO:0071555">
    <property type="term" value="P:cell wall organization"/>
    <property type="evidence" value="ECO:0007669"/>
    <property type="project" value="UniProtKB-KW"/>
</dbReference>
<dbReference type="Proteomes" id="UP001054889">
    <property type="component" value="Unassembled WGS sequence"/>
</dbReference>
<dbReference type="EC" id="3.2.1.67" evidence="12"/>
<dbReference type="GO" id="GO:0005975">
    <property type="term" value="P:carbohydrate metabolic process"/>
    <property type="evidence" value="ECO:0007669"/>
    <property type="project" value="InterPro"/>
</dbReference>
<dbReference type="SMART" id="SM00710">
    <property type="entry name" value="PbH1"/>
    <property type="match status" value="6"/>
</dbReference>
<evidence type="ECO:0000256" key="17">
    <source>
        <dbReference type="ARBA" id="ARBA00083621"/>
    </source>
</evidence>
<evidence type="ECO:0000256" key="20">
    <source>
        <dbReference type="SAM" id="MobiDB-lite"/>
    </source>
</evidence>
<dbReference type="InterPro" id="IPR000743">
    <property type="entry name" value="Glyco_hydro_28"/>
</dbReference>
<dbReference type="Pfam" id="PF00295">
    <property type="entry name" value="Glyco_hydro_28"/>
    <property type="match status" value="1"/>
</dbReference>
<dbReference type="GO" id="GO:0004650">
    <property type="term" value="F:polygalacturonase activity"/>
    <property type="evidence" value="ECO:0007669"/>
    <property type="project" value="InterPro"/>
</dbReference>
<evidence type="ECO:0000256" key="19">
    <source>
        <dbReference type="RuleBase" id="RU361169"/>
    </source>
</evidence>
<feature type="active site" evidence="18">
    <location>
        <position position="528"/>
    </location>
</feature>
<comment type="function">
    <text evidence="15">May function in depolymerizing pectin during pollen development, germination, and tube growth. Acts as an exo-polygalacturonase.</text>
</comment>
<evidence type="ECO:0000256" key="18">
    <source>
        <dbReference type="PROSITE-ProRule" id="PRU10052"/>
    </source>
</evidence>
<dbReference type="InterPro" id="IPR012334">
    <property type="entry name" value="Pectin_lyas_fold"/>
</dbReference>
<keyword evidence="10 19" id="KW-0326">Glycosidase</keyword>
<feature type="region of interest" description="Disordered" evidence="20">
    <location>
        <begin position="241"/>
        <end position="289"/>
    </location>
</feature>
<dbReference type="GO" id="GO:0047911">
    <property type="term" value="F:galacturan 1,4-alpha-galacturonidase activity"/>
    <property type="evidence" value="ECO:0007669"/>
    <property type="project" value="UniProtKB-EC"/>
</dbReference>
<dbReference type="SUPFAM" id="SSF51126">
    <property type="entry name" value="Pectin lyase-like"/>
    <property type="match status" value="1"/>
</dbReference>
<organism evidence="21 22">
    <name type="scientific">Eleusine coracana subsp. coracana</name>
    <dbReference type="NCBI Taxonomy" id="191504"/>
    <lineage>
        <taxon>Eukaryota</taxon>
        <taxon>Viridiplantae</taxon>
        <taxon>Streptophyta</taxon>
        <taxon>Embryophyta</taxon>
        <taxon>Tracheophyta</taxon>
        <taxon>Spermatophyta</taxon>
        <taxon>Magnoliopsida</taxon>
        <taxon>Liliopsida</taxon>
        <taxon>Poales</taxon>
        <taxon>Poaceae</taxon>
        <taxon>PACMAD clade</taxon>
        <taxon>Chloridoideae</taxon>
        <taxon>Cynodonteae</taxon>
        <taxon>Eleusininae</taxon>
        <taxon>Eleusine</taxon>
    </lineage>
</organism>
<evidence type="ECO:0000313" key="22">
    <source>
        <dbReference type="Proteomes" id="UP001054889"/>
    </source>
</evidence>
<keyword evidence="11" id="KW-0961">Cell wall biogenesis/degradation</keyword>
<dbReference type="InterPro" id="IPR011050">
    <property type="entry name" value="Pectin_lyase_fold/virulence"/>
</dbReference>
<evidence type="ECO:0000256" key="6">
    <source>
        <dbReference type="ARBA" id="ARBA00022737"/>
    </source>
</evidence>
<evidence type="ECO:0000256" key="10">
    <source>
        <dbReference type="ARBA" id="ARBA00023295"/>
    </source>
</evidence>
<name>A0AAV5D0B8_ELECO</name>
<comment type="caution">
    <text evidence="21">The sequence shown here is derived from an EMBL/GenBank/DDBJ whole genome shotgun (WGS) entry which is preliminary data.</text>
</comment>
<protein>
    <recommendedName>
        <fullName evidence="16">Exopolygalacturonase</fullName>
        <ecNumber evidence="12">3.2.1.67</ecNumber>
    </recommendedName>
    <alternativeName>
        <fullName evidence="13">Galacturan 1,4-alpha-galacturonidase</fullName>
    </alternativeName>
    <alternativeName>
        <fullName evidence="17">Pectinase</fullName>
    </alternativeName>
</protein>
<gene>
    <name evidence="21" type="primary">ga21711</name>
    <name evidence="21" type="ORF">PR202_ga21711</name>
</gene>
<comment type="subcellular location">
    <subcellularLocation>
        <location evidence="1">Secreted</location>
        <location evidence="1">Cell wall</location>
    </subcellularLocation>
</comment>
<comment type="catalytic activity">
    <reaction evidence="14">
        <text>[(1-&gt;4)-alpha-D-galacturonosyl](n) + H2O = alpha-D-galacturonate + [(1-&gt;4)-alpha-D-galacturonosyl](n-1)</text>
        <dbReference type="Rhea" id="RHEA:14117"/>
        <dbReference type="Rhea" id="RHEA-COMP:14570"/>
        <dbReference type="Rhea" id="RHEA-COMP:14572"/>
        <dbReference type="ChEBI" id="CHEBI:15377"/>
        <dbReference type="ChEBI" id="CHEBI:58658"/>
        <dbReference type="ChEBI" id="CHEBI:140523"/>
        <dbReference type="EC" id="3.2.1.67"/>
    </reaction>
</comment>